<comment type="caution">
    <text evidence="6">The sequence shown here is derived from an EMBL/GenBank/DDBJ whole genome shotgun (WGS) entry which is preliminary data.</text>
</comment>
<feature type="non-terminal residue" evidence="6">
    <location>
        <position position="50"/>
    </location>
</feature>
<evidence type="ECO:0000256" key="2">
    <source>
        <dbReference type="ARBA" id="ARBA00022553"/>
    </source>
</evidence>
<dbReference type="EMBL" id="JAMKFB020000013">
    <property type="protein sequence ID" value="KAL0178354.1"/>
    <property type="molecule type" value="Genomic_DNA"/>
</dbReference>
<keyword evidence="5" id="KW-0175">Coiled coil</keyword>
<evidence type="ECO:0000256" key="3">
    <source>
        <dbReference type="ARBA" id="ARBA00022737"/>
    </source>
</evidence>
<evidence type="ECO:0000313" key="6">
    <source>
        <dbReference type="EMBL" id="KAL0178354.1"/>
    </source>
</evidence>
<evidence type="ECO:0000256" key="1">
    <source>
        <dbReference type="ARBA" id="ARBA00004308"/>
    </source>
</evidence>
<protein>
    <recommendedName>
        <fullName evidence="8">CDK5 regulatory subunit associated protein 2</fullName>
    </recommendedName>
</protein>
<evidence type="ECO:0000256" key="5">
    <source>
        <dbReference type="SAM" id="Coils"/>
    </source>
</evidence>
<evidence type="ECO:0000313" key="7">
    <source>
        <dbReference type="Proteomes" id="UP001529510"/>
    </source>
</evidence>
<feature type="coiled-coil region" evidence="5">
    <location>
        <begin position="14"/>
        <end position="41"/>
    </location>
</feature>
<reference evidence="6 7" key="1">
    <citation type="submission" date="2024-05" db="EMBL/GenBank/DDBJ databases">
        <title>Genome sequencing and assembly of Indian major carp, Cirrhinus mrigala (Hamilton, 1822).</title>
        <authorList>
            <person name="Mohindra V."/>
            <person name="Chowdhury L.M."/>
            <person name="Lal K."/>
            <person name="Jena J.K."/>
        </authorList>
    </citation>
    <scope>NUCLEOTIDE SEQUENCE [LARGE SCALE GENOMIC DNA]</scope>
    <source>
        <strain evidence="6">CM1030</strain>
        <tissue evidence="6">Blood</tissue>
    </source>
</reference>
<proteinExistence type="predicted"/>
<keyword evidence="2" id="KW-0597">Phosphoprotein</keyword>
<accession>A0ABD0PWE1</accession>
<organism evidence="6 7">
    <name type="scientific">Cirrhinus mrigala</name>
    <name type="common">Mrigala</name>
    <dbReference type="NCBI Taxonomy" id="683832"/>
    <lineage>
        <taxon>Eukaryota</taxon>
        <taxon>Metazoa</taxon>
        <taxon>Chordata</taxon>
        <taxon>Craniata</taxon>
        <taxon>Vertebrata</taxon>
        <taxon>Euteleostomi</taxon>
        <taxon>Actinopterygii</taxon>
        <taxon>Neopterygii</taxon>
        <taxon>Teleostei</taxon>
        <taxon>Ostariophysi</taxon>
        <taxon>Cypriniformes</taxon>
        <taxon>Cyprinidae</taxon>
        <taxon>Labeoninae</taxon>
        <taxon>Labeonini</taxon>
        <taxon>Cirrhinus</taxon>
    </lineage>
</organism>
<gene>
    <name evidence="6" type="ORF">M9458_027248</name>
</gene>
<keyword evidence="7" id="KW-1185">Reference proteome</keyword>
<comment type="subcellular location">
    <subcellularLocation>
        <location evidence="1">Endomembrane system</location>
    </subcellularLocation>
</comment>
<name>A0ABD0PWE1_CIRMR</name>
<feature type="non-terminal residue" evidence="6">
    <location>
        <position position="1"/>
    </location>
</feature>
<evidence type="ECO:0000256" key="4">
    <source>
        <dbReference type="ARBA" id="ARBA00023136"/>
    </source>
</evidence>
<dbReference type="PANTHER" id="PTHR14514:SF4">
    <property type="entry name" value="NESPRIN-2"/>
    <property type="match status" value="1"/>
</dbReference>
<sequence length="50" mass="5837">IEQRVSSLPVCGLKEQEQHEAESLNTKLQLLKNRLVTVQLQLQERHVEDQ</sequence>
<dbReference type="Proteomes" id="UP001529510">
    <property type="component" value="Unassembled WGS sequence"/>
</dbReference>
<keyword evidence="3" id="KW-0677">Repeat</keyword>
<keyword evidence="4" id="KW-0472">Membrane</keyword>
<dbReference type="AlphaFoldDB" id="A0ABD0PWE1"/>
<dbReference type="PANTHER" id="PTHR14514">
    <property type="entry name" value="PKA ANCHORING PROTEIN"/>
    <property type="match status" value="1"/>
</dbReference>
<evidence type="ECO:0008006" key="8">
    <source>
        <dbReference type="Google" id="ProtNLM"/>
    </source>
</evidence>